<protein>
    <submittedName>
        <fullName evidence="2">Phage shock protein A</fullName>
    </submittedName>
</protein>
<keyword evidence="3" id="KW-1185">Reference proteome</keyword>
<dbReference type="AlphaFoldDB" id="A0A7W8E4C4"/>
<dbReference type="Pfam" id="PF04012">
    <property type="entry name" value="PspA_IM30"/>
    <property type="match status" value="1"/>
</dbReference>
<dbReference type="RefSeq" id="WP_184217627.1">
    <property type="nucleotide sequence ID" value="NZ_JACHIP010000004.1"/>
</dbReference>
<evidence type="ECO:0000256" key="1">
    <source>
        <dbReference type="ARBA" id="ARBA00043985"/>
    </source>
</evidence>
<evidence type="ECO:0000313" key="3">
    <source>
        <dbReference type="Proteomes" id="UP000540989"/>
    </source>
</evidence>
<comment type="caution">
    <text evidence="2">The sequence shown here is derived from an EMBL/GenBank/DDBJ whole genome shotgun (WGS) entry which is preliminary data.</text>
</comment>
<dbReference type="PANTHER" id="PTHR31088">
    <property type="entry name" value="MEMBRANE-ASSOCIATED PROTEIN VIPP1, CHLOROPLASTIC"/>
    <property type="match status" value="1"/>
</dbReference>
<name>A0A7W8E4C4_9BACT</name>
<reference evidence="2 3" key="1">
    <citation type="submission" date="2020-08" db="EMBL/GenBank/DDBJ databases">
        <title>Genomic Encyclopedia of Type Strains, Phase IV (KMG-V): Genome sequencing to study the core and pangenomes of soil and plant-associated prokaryotes.</title>
        <authorList>
            <person name="Whitman W."/>
        </authorList>
    </citation>
    <scope>NUCLEOTIDE SEQUENCE [LARGE SCALE GENOMIC DNA]</scope>
    <source>
        <strain evidence="2 3">M8UP14</strain>
    </source>
</reference>
<sequence>MALLERVSTLMRANLNDLLSKAEDPAKLGKQLVLDMENQLMQVKTQVAIAIADQHLLKKKRAEQEELEATWSRKAEAAVAKGQDEMARAALERAISYRKMAVGFGQQYDDQAAEAETLRAAYGRLERKLVETRGRVELLVAQHRRNVAAKRAGVALGGGSHATARLGRISAAVAEAGVEAGVARAMVEVEGMESLDDRFEGMERNDEVEALLLELKERQLRLG</sequence>
<dbReference type="InterPro" id="IPR007157">
    <property type="entry name" value="PspA_VIPP1"/>
</dbReference>
<dbReference type="Proteomes" id="UP000540989">
    <property type="component" value="Unassembled WGS sequence"/>
</dbReference>
<evidence type="ECO:0000313" key="2">
    <source>
        <dbReference type="EMBL" id="MBB5058159.1"/>
    </source>
</evidence>
<proteinExistence type="inferred from homology"/>
<accession>A0A7W8E4C4</accession>
<gene>
    <name evidence="2" type="ORF">HDF16_002873</name>
</gene>
<dbReference type="PANTHER" id="PTHR31088:SF6">
    <property type="entry name" value="PHAGE SHOCK PROTEIN A"/>
    <property type="match status" value="1"/>
</dbReference>
<dbReference type="EMBL" id="JACHIP010000004">
    <property type="protein sequence ID" value="MBB5058159.1"/>
    <property type="molecule type" value="Genomic_DNA"/>
</dbReference>
<comment type="similarity">
    <text evidence="1">Belongs to the PspA/Vipp/IM30 family.</text>
</comment>
<organism evidence="2 3">
    <name type="scientific">Granulicella aggregans</name>
    <dbReference type="NCBI Taxonomy" id="474949"/>
    <lineage>
        <taxon>Bacteria</taxon>
        <taxon>Pseudomonadati</taxon>
        <taxon>Acidobacteriota</taxon>
        <taxon>Terriglobia</taxon>
        <taxon>Terriglobales</taxon>
        <taxon>Acidobacteriaceae</taxon>
        <taxon>Granulicella</taxon>
    </lineage>
</organism>